<dbReference type="AlphaFoldDB" id="A0A8J5VUM5"/>
<evidence type="ECO:0000256" key="1">
    <source>
        <dbReference type="SAM" id="MobiDB-lite"/>
    </source>
</evidence>
<dbReference type="EMBL" id="JAAALK010000086">
    <property type="protein sequence ID" value="KAG8081765.1"/>
    <property type="molecule type" value="Genomic_DNA"/>
</dbReference>
<protein>
    <submittedName>
        <fullName evidence="2">Uncharacterized protein</fullName>
    </submittedName>
</protein>
<accession>A0A8J5VUM5</accession>
<reference evidence="2" key="1">
    <citation type="journal article" date="2021" name="bioRxiv">
        <title>Whole Genome Assembly and Annotation of Northern Wild Rice, Zizania palustris L., Supports a Whole Genome Duplication in the Zizania Genus.</title>
        <authorList>
            <person name="Haas M."/>
            <person name="Kono T."/>
            <person name="Macchietto M."/>
            <person name="Millas R."/>
            <person name="McGilp L."/>
            <person name="Shao M."/>
            <person name="Duquette J."/>
            <person name="Hirsch C.N."/>
            <person name="Kimball J."/>
        </authorList>
    </citation>
    <scope>NUCLEOTIDE SEQUENCE</scope>
    <source>
        <tissue evidence="2">Fresh leaf tissue</tissue>
    </source>
</reference>
<evidence type="ECO:0000313" key="3">
    <source>
        <dbReference type="Proteomes" id="UP000729402"/>
    </source>
</evidence>
<name>A0A8J5VUM5_ZIZPA</name>
<feature type="region of interest" description="Disordered" evidence="1">
    <location>
        <begin position="25"/>
        <end position="107"/>
    </location>
</feature>
<gene>
    <name evidence="2" type="ORF">GUJ93_ZPchr0014g46706</name>
</gene>
<dbReference type="Proteomes" id="UP000729402">
    <property type="component" value="Unassembled WGS sequence"/>
</dbReference>
<comment type="caution">
    <text evidence="2">The sequence shown here is derived from an EMBL/GenBank/DDBJ whole genome shotgun (WGS) entry which is preliminary data.</text>
</comment>
<keyword evidence="3" id="KW-1185">Reference proteome</keyword>
<reference evidence="2" key="2">
    <citation type="submission" date="2021-02" db="EMBL/GenBank/DDBJ databases">
        <authorList>
            <person name="Kimball J.A."/>
            <person name="Haas M.W."/>
            <person name="Macchietto M."/>
            <person name="Kono T."/>
            <person name="Duquette J."/>
            <person name="Shao M."/>
        </authorList>
    </citation>
    <scope>NUCLEOTIDE SEQUENCE</scope>
    <source>
        <tissue evidence="2">Fresh leaf tissue</tissue>
    </source>
</reference>
<feature type="region of interest" description="Disordered" evidence="1">
    <location>
        <begin position="1"/>
        <end position="20"/>
    </location>
</feature>
<sequence>MHPRRERTSGTLTFGDPFALVVAPPTPPTYSAPRRAFSRHSDIASQRGAPPMSGACYSGDAPFGRARRTTAPPPTRPVPRPRLRTAFGLSTSDAPALTTPAASTRHSRSCSVPCPLCTVPGLPLLLAVAQQLPCGGARLEEMMGNG</sequence>
<organism evidence="2 3">
    <name type="scientific">Zizania palustris</name>
    <name type="common">Northern wild rice</name>
    <dbReference type="NCBI Taxonomy" id="103762"/>
    <lineage>
        <taxon>Eukaryota</taxon>
        <taxon>Viridiplantae</taxon>
        <taxon>Streptophyta</taxon>
        <taxon>Embryophyta</taxon>
        <taxon>Tracheophyta</taxon>
        <taxon>Spermatophyta</taxon>
        <taxon>Magnoliopsida</taxon>
        <taxon>Liliopsida</taxon>
        <taxon>Poales</taxon>
        <taxon>Poaceae</taxon>
        <taxon>BOP clade</taxon>
        <taxon>Oryzoideae</taxon>
        <taxon>Oryzeae</taxon>
        <taxon>Zizaniinae</taxon>
        <taxon>Zizania</taxon>
    </lineage>
</organism>
<proteinExistence type="predicted"/>
<evidence type="ECO:0000313" key="2">
    <source>
        <dbReference type="EMBL" id="KAG8081765.1"/>
    </source>
</evidence>
<feature type="compositionally biased region" description="Pro residues" evidence="1">
    <location>
        <begin position="71"/>
        <end position="80"/>
    </location>
</feature>